<evidence type="ECO:0000313" key="2">
    <source>
        <dbReference type="Proteomes" id="UP000317747"/>
    </source>
</evidence>
<dbReference type="Proteomes" id="UP000317747">
    <property type="component" value="Unassembled WGS sequence"/>
</dbReference>
<dbReference type="AlphaFoldDB" id="A0A506Q4K4"/>
<proteinExistence type="predicted"/>
<gene>
    <name evidence="1" type="ORF">FJW01_14355</name>
</gene>
<accession>A0A506Q4K4</accession>
<dbReference type="RefSeq" id="WP_128086981.1">
    <property type="nucleotide sequence ID" value="NZ_CP071405.1"/>
</dbReference>
<name>A0A506Q4K4_9GAMM</name>
<comment type="caution">
    <text evidence="1">The sequence shown here is derived from an EMBL/GenBank/DDBJ whole genome shotgun (WGS) entry which is preliminary data.</text>
</comment>
<organism evidence="1 2">
    <name type="scientific">Pantoea deleyi</name>
    <dbReference type="NCBI Taxonomy" id="470932"/>
    <lineage>
        <taxon>Bacteria</taxon>
        <taxon>Pseudomonadati</taxon>
        <taxon>Pseudomonadota</taxon>
        <taxon>Gammaproteobacteria</taxon>
        <taxon>Enterobacterales</taxon>
        <taxon>Erwiniaceae</taxon>
        <taxon>Pantoea</taxon>
    </lineage>
</organism>
<reference evidence="1 2" key="1">
    <citation type="submission" date="2019-06" db="EMBL/GenBank/DDBJ databases">
        <title>Taxogenomics and systematics of the genus Pantoea.</title>
        <authorList>
            <person name="Tambong J.T."/>
        </authorList>
    </citation>
    <scope>NUCLEOTIDE SEQUENCE [LARGE SCALE GENOMIC DNA]</scope>
    <source>
        <strain evidence="1 2">LMG 24200</strain>
    </source>
</reference>
<dbReference type="PROSITE" id="PS51257">
    <property type="entry name" value="PROKAR_LIPOPROTEIN"/>
    <property type="match status" value="1"/>
</dbReference>
<dbReference type="EMBL" id="VHJA01000060">
    <property type="protein sequence ID" value="TPV40871.1"/>
    <property type="molecule type" value="Genomic_DNA"/>
</dbReference>
<keyword evidence="2" id="KW-1185">Reference proteome</keyword>
<evidence type="ECO:0008006" key="3">
    <source>
        <dbReference type="Google" id="ProtNLM"/>
    </source>
</evidence>
<evidence type="ECO:0000313" key="1">
    <source>
        <dbReference type="EMBL" id="TPV40871.1"/>
    </source>
</evidence>
<sequence length="121" mass="14040">MKTRQLIKKLFIFIFVIFLTGCISDGSSSYEKSLSEITLKNHRQYFVIGKTTKRDAFQVLGPPQQETNKENGETEWHYFYNKESVYVPVIAPLPINLSESKRISLLFNSKEVLKDVSFVEK</sequence>
<protein>
    <recommendedName>
        <fullName evidence="3">Outer membrane protein assembly factor BamE</fullName>
    </recommendedName>
</protein>